<comment type="subcellular location">
    <subcellularLocation>
        <location evidence="1 7">Nucleus</location>
    </subcellularLocation>
</comment>
<evidence type="ECO:0000313" key="11">
    <source>
        <dbReference type="Proteomes" id="UP000007875"/>
    </source>
</evidence>
<evidence type="ECO:0000259" key="9">
    <source>
        <dbReference type="Pfam" id="PF15412"/>
    </source>
</evidence>
<dbReference type="InterPro" id="IPR014854">
    <property type="entry name" value="Nse4_C"/>
</dbReference>
<evidence type="ECO:0000259" key="8">
    <source>
        <dbReference type="Pfam" id="PF08743"/>
    </source>
</evidence>
<evidence type="ECO:0000256" key="7">
    <source>
        <dbReference type="RuleBase" id="RU365071"/>
    </source>
</evidence>
<feature type="domain" description="Nse4/EID protein Nse3/MAGE-binding" evidence="9">
    <location>
        <begin position="2"/>
        <end position="45"/>
    </location>
</feature>
<dbReference type="FunCoup" id="H2YDK4">
    <property type="interactions" value="1"/>
</dbReference>
<sequence length="240" mass="27111">MTLAVSLGAQKTSLLQTDLVAFQPDEFIQKLVNFMDGSISSDDREDVLIPENGWNAFGQKVTTYFTSVTPALHPLLGSFEAIEPVKTKPRGTKDKEPTGKVQLPKELKNYRTDKKETTPEEIERVLNIINTFYKDDPSPIDYFELVVNPRSFGHTIENIFHLAFLVKDGLVKVFLNENGIPVVEPIATRENNQTPHKKSKQSKPANNQVIVSLSMEEWRAIIEAYQLEGKQPYITAPEHT</sequence>
<dbReference type="Ensembl" id="ENSCSAVT00000003454.1">
    <property type="protein sequence ID" value="ENSCSAVP00000003402.1"/>
    <property type="gene ID" value="ENSCSAVG00000002024.1"/>
</dbReference>
<dbReference type="GO" id="GO:0005634">
    <property type="term" value="C:nucleus"/>
    <property type="evidence" value="ECO:0007669"/>
    <property type="project" value="UniProtKB-SubCell"/>
</dbReference>
<dbReference type="eggNOG" id="KOG2866">
    <property type="taxonomic scope" value="Eukaryota"/>
</dbReference>
<dbReference type="PANTHER" id="PTHR16140:SF0">
    <property type="entry name" value="NON-STRUCTURAL MAINTENANCE OF CHROMOSOMES ELEMENT 4"/>
    <property type="match status" value="1"/>
</dbReference>
<dbReference type="GO" id="GO:0030915">
    <property type="term" value="C:Smc5-Smc6 complex"/>
    <property type="evidence" value="ECO:0007669"/>
    <property type="project" value="UniProtKB-UniRule"/>
</dbReference>
<evidence type="ECO:0000256" key="1">
    <source>
        <dbReference type="ARBA" id="ARBA00004123"/>
    </source>
</evidence>
<dbReference type="Pfam" id="PF08743">
    <property type="entry name" value="Nse4_C"/>
    <property type="match status" value="1"/>
</dbReference>
<organism evidence="10 11">
    <name type="scientific">Ciona savignyi</name>
    <name type="common">Pacific transparent sea squirt</name>
    <dbReference type="NCBI Taxonomy" id="51511"/>
    <lineage>
        <taxon>Eukaryota</taxon>
        <taxon>Metazoa</taxon>
        <taxon>Chordata</taxon>
        <taxon>Tunicata</taxon>
        <taxon>Ascidiacea</taxon>
        <taxon>Phlebobranchia</taxon>
        <taxon>Cionidae</taxon>
        <taxon>Ciona</taxon>
    </lineage>
</organism>
<evidence type="ECO:0000256" key="4">
    <source>
        <dbReference type="ARBA" id="ARBA00023172"/>
    </source>
</evidence>
<proteinExistence type="inferred from homology"/>
<evidence type="ECO:0000256" key="2">
    <source>
        <dbReference type="ARBA" id="ARBA00008997"/>
    </source>
</evidence>
<name>H2YDK4_CIOSA</name>
<dbReference type="InParanoid" id="H2YDK4"/>
<dbReference type="PANTHER" id="PTHR16140">
    <property type="entry name" value="NON-STRUCTURAL MAINTENANCE OF CHROMOSOMES ELEMENT 4"/>
    <property type="match status" value="1"/>
</dbReference>
<keyword evidence="11" id="KW-1185">Reference proteome</keyword>
<evidence type="ECO:0000313" key="10">
    <source>
        <dbReference type="Ensembl" id="ENSCSAVP00000003402.1"/>
    </source>
</evidence>
<keyword evidence="6 7" id="KW-0539">Nucleus</keyword>
<dbReference type="Pfam" id="PF15412">
    <property type="entry name" value="Nse4-Nse3_bdg"/>
    <property type="match status" value="1"/>
</dbReference>
<dbReference type="GO" id="GO:0006281">
    <property type="term" value="P:DNA repair"/>
    <property type="evidence" value="ECO:0007669"/>
    <property type="project" value="UniProtKB-UniRule"/>
</dbReference>
<evidence type="ECO:0000256" key="5">
    <source>
        <dbReference type="ARBA" id="ARBA00023204"/>
    </source>
</evidence>
<dbReference type="GO" id="GO:0006310">
    <property type="term" value="P:DNA recombination"/>
    <property type="evidence" value="ECO:0007669"/>
    <property type="project" value="UniProtKB-UniRule"/>
</dbReference>
<comment type="subunit">
    <text evidence="7">Component of the SMC5-SMC6 complex.</text>
</comment>
<dbReference type="InterPro" id="IPR027786">
    <property type="entry name" value="Nse4/EID"/>
</dbReference>
<dbReference type="HOGENOM" id="CLU_041037_1_0_1"/>
<dbReference type="InterPro" id="IPR029225">
    <property type="entry name" value="Nse4_Nse3-bd"/>
</dbReference>
<accession>H2YDK4</accession>
<evidence type="ECO:0000256" key="6">
    <source>
        <dbReference type="ARBA" id="ARBA00023242"/>
    </source>
</evidence>
<comment type="function">
    <text evidence="7">Component of the SMC5-SMC6 complex, that promotes sister chromatid alignment after DNA damage and facilitates double-stranded DNA breaks (DSBs) repair via homologous recombination between sister chromatids.</text>
</comment>
<dbReference type="AlphaFoldDB" id="H2YDK4"/>
<dbReference type="OMA" id="FEFCFHP"/>
<dbReference type="Proteomes" id="UP000007875">
    <property type="component" value="Unassembled WGS sequence"/>
</dbReference>
<reference evidence="10" key="2">
    <citation type="submission" date="2025-08" db="UniProtKB">
        <authorList>
            <consortium name="Ensembl"/>
        </authorList>
    </citation>
    <scope>IDENTIFICATION</scope>
</reference>
<evidence type="ECO:0000256" key="3">
    <source>
        <dbReference type="ARBA" id="ARBA00022763"/>
    </source>
</evidence>
<protein>
    <recommendedName>
        <fullName evidence="7">Non-structural maintenance of chromosomes element 4</fullName>
    </recommendedName>
</protein>
<dbReference type="STRING" id="51511.ENSCSAVP00000003402"/>
<feature type="domain" description="Non-structural maintenance of chromosome element 4 C-terminal" evidence="8">
    <location>
        <begin position="139"/>
        <end position="228"/>
    </location>
</feature>
<reference evidence="11" key="1">
    <citation type="submission" date="2003-08" db="EMBL/GenBank/DDBJ databases">
        <authorList>
            <person name="Birren B."/>
            <person name="Nusbaum C."/>
            <person name="Abebe A."/>
            <person name="Abouelleil A."/>
            <person name="Adekoya E."/>
            <person name="Ait-zahra M."/>
            <person name="Allen N."/>
            <person name="Allen T."/>
            <person name="An P."/>
            <person name="Anderson M."/>
            <person name="Anderson S."/>
            <person name="Arachchi H."/>
            <person name="Armbruster J."/>
            <person name="Bachantsang P."/>
            <person name="Baldwin J."/>
            <person name="Barry A."/>
            <person name="Bayul T."/>
            <person name="Blitshsteyn B."/>
            <person name="Bloom T."/>
            <person name="Blye J."/>
            <person name="Boguslavskiy L."/>
            <person name="Borowsky M."/>
            <person name="Boukhgalter B."/>
            <person name="Brunache A."/>
            <person name="Butler J."/>
            <person name="Calixte N."/>
            <person name="Calvo S."/>
            <person name="Camarata J."/>
            <person name="Campo K."/>
            <person name="Chang J."/>
            <person name="Cheshatsang Y."/>
            <person name="Citroen M."/>
            <person name="Collymore A."/>
            <person name="Considine T."/>
            <person name="Cook A."/>
            <person name="Cooke P."/>
            <person name="Corum B."/>
            <person name="Cuomo C."/>
            <person name="David R."/>
            <person name="Dawoe T."/>
            <person name="Degray S."/>
            <person name="Dodge S."/>
            <person name="Dooley K."/>
            <person name="Dorje P."/>
            <person name="Dorjee K."/>
            <person name="Dorris L."/>
            <person name="Duffey N."/>
            <person name="Dupes A."/>
            <person name="Elkins T."/>
            <person name="Engels R."/>
            <person name="Erickson J."/>
            <person name="Farina A."/>
            <person name="Faro S."/>
            <person name="Ferreira P."/>
            <person name="Fischer H."/>
            <person name="Fitzgerald M."/>
            <person name="Foley K."/>
            <person name="Gage D."/>
            <person name="Galagan J."/>
            <person name="Gearin G."/>
            <person name="Gnerre S."/>
            <person name="Gnirke A."/>
            <person name="Goyette A."/>
            <person name="Graham J."/>
            <person name="Grandbois E."/>
            <person name="Gyaltsen K."/>
            <person name="Hafez N."/>
            <person name="Hagopian D."/>
            <person name="Hagos B."/>
            <person name="Hall J."/>
            <person name="Hatcher B."/>
            <person name="Heller A."/>
            <person name="Higgins H."/>
            <person name="Honan T."/>
            <person name="Horn A."/>
            <person name="Houde N."/>
            <person name="Hughes L."/>
            <person name="Hulme W."/>
            <person name="Husby E."/>
            <person name="Iliev I."/>
            <person name="Jaffe D."/>
            <person name="Jones C."/>
            <person name="Kamal M."/>
            <person name="Kamat A."/>
            <person name="Kamvysselis M."/>
            <person name="Karlsson E."/>
            <person name="Kells C."/>
            <person name="Kieu A."/>
            <person name="Kisner P."/>
            <person name="Kodira C."/>
            <person name="Kulbokas E."/>
            <person name="Labutti K."/>
            <person name="Lama D."/>
            <person name="Landers T."/>
            <person name="Leger J."/>
            <person name="Levine S."/>
            <person name="Lewis D."/>
            <person name="Lewis T."/>
            <person name="Lindblad-toh K."/>
            <person name="Liu X."/>
            <person name="Lokyitsang T."/>
            <person name="Lokyitsang Y."/>
            <person name="Lucien O."/>
            <person name="Lui A."/>
            <person name="Ma L.J."/>
            <person name="Mabbitt R."/>
            <person name="Macdonald J."/>
            <person name="Maclean C."/>
            <person name="Major J."/>
            <person name="Manning J."/>
            <person name="Marabella R."/>
            <person name="Maru K."/>
            <person name="Matthews C."/>
            <person name="Mauceli E."/>
            <person name="Mccarthy M."/>
            <person name="Mcdonough S."/>
            <person name="Mcghee T."/>
            <person name="Meldrim J."/>
            <person name="Meneus L."/>
            <person name="Mesirov J."/>
            <person name="Mihalev A."/>
            <person name="Mihova T."/>
            <person name="Mikkelsen T."/>
            <person name="Mlenga V."/>
            <person name="Moru K."/>
            <person name="Mozes J."/>
            <person name="Mulrain L."/>
            <person name="Munson G."/>
            <person name="Naylor J."/>
            <person name="Newes C."/>
            <person name="Nguyen C."/>
            <person name="Nguyen N."/>
            <person name="Nguyen T."/>
            <person name="Nicol R."/>
            <person name="Nielsen C."/>
            <person name="Nizzari M."/>
            <person name="Norbu C."/>
            <person name="Norbu N."/>
            <person name="O'donnell P."/>
            <person name="Okoawo O."/>
            <person name="O'leary S."/>
            <person name="Omotosho B."/>
            <person name="O'neill K."/>
            <person name="Osman S."/>
            <person name="Parker S."/>
            <person name="Perrin D."/>
            <person name="Phunkhang P."/>
            <person name="Piqani B."/>
            <person name="Purcell S."/>
            <person name="Rachupka T."/>
            <person name="Ramasamy U."/>
            <person name="Rameau R."/>
            <person name="Ray V."/>
            <person name="Raymond C."/>
            <person name="Retta R."/>
            <person name="Richardson S."/>
            <person name="Rise C."/>
            <person name="Rodriguez J."/>
            <person name="Rogers J."/>
            <person name="Rogov P."/>
            <person name="Rutman M."/>
            <person name="Schupbach R."/>
            <person name="Seaman C."/>
            <person name="Settipalli S."/>
            <person name="Sharpe T."/>
            <person name="Sheridan J."/>
            <person name="Sherpa N."/>
            <person name="Shi J."/>
            <person name="Smirnov S."/>
            <person name="Smith C."/>
            <person name="Sougnez C."/>
            <person name="Spencer B."/>
            <person name="Stalker J."/>
            <person name="Stange-thomann N."/>
            <person name="Stavropoulos S."/>
            <person name="Stetson K."/>
            <person name="Stone C."/>
            <person name="Stone S."/>
            <person name="Stubbs M."/>
            <person name="Talamas J."/>
            <person name="Tchuinga P."/>
            <person name="Tenzing P."/>
            <person name="Tesfaye S."/>
            <person name="Theodore J."/>
            <person name="Thoulutsang Y."/>
            <person name="Topham K."/>
            <person name="Towey S."/>
            <person name="Tsamla T."/>
            <person name="Tsomo N."/>
            <person name="Vallee D."/>
            <person name="Vassiliev H."/>
            <person name="Venkataraman V."/>
            <person name="Vinson J."/>
            <person name="Vo A."/>
            <person name="Wade C."/>
            <person name="Wang S."/>
            <person name="Wangchuk T."/>
            <person name="Wangdi T."/>
            <person name="Whittaker C."/>
            <person name="Wilkinson J."/>
            <person name="Wu Y."/>
            <person name="Wyman D."/>
            <person name="Yadav S."/>
            <person name="Yang S."/>
            <person name="Yang X."/>
            <person name="Yeager S."/>
            <person name="Yee E."/>
            <person name="Young G."/>
            <person name="Zainoun J."/>
            <person name="Zembeck L."/>
            <person name="Zimmer A."/>
            <person name="Zody M."/>
            <person name="Lander E."/>
        </authorList>
    </citation>
    <scope>NUCLEOTIDE SEQUENCE [LARGE SCALE GENOMIC DNA]</scope>
</reference>
<keyword evidence="3 7" id="KW-0227">DNA damage</keyword>
<comment type="similarity">
    <text evidence="2 7">Belongs to the NSE4 family.</text>
</comment>
<dbReference type="GeneTree" id="ENSGT00940000165188"/>
<reference evidence="10" key="3">
    <citation type="submission" date="2025-09" db="UniProtKB">
        <authorList>
            <consortium name="Ensembl"/>
        </authorList>
    </citation>
    <scope>IDENTIFICATION</scope>
</reference>
<keyword evidence="4 7" id="KW-0233">DNA recombination</keyword>
<keyword evidence="5 7" id="KW-0234">DNA repair</keyword>